<name>A5FUA6_ACICJ</name>
<evidence type="ECO:0000313" key="4">
    <source>
        <dbReference type="Proteomes" id="UP000000245"/>
    </source>
</evidence>
<dbReference type="HOGENOM" id="CLU_128589_0_0_5"/>
<keyword evidence="3" id="KW-0614">Plasmid</keyword>
<sequence>MAKNSREGNQSRKKRYYEALAERGIRPVQVLAPESAHPLIRQAAGLMTREDDPLEPRAALRRAGGANEPESGEASPALAVELEAAKARIAEIERQAEALRVMADDAAERQRRALEVEQEKAQASAEEAQKAAISAQVAEGRAAEALRRAEKAEAAIRQAKAMPGIKGRLVRFLAGDVLK</sequence>
<evidence type="ECO:0000256" key="1">
    <source>
        <dbReference type="SAM" id="Coils"/>
    </source>
</evidence>
<proteinExistence type="predicted"/>
<protein>
    <submittedName>
        <fullName evidence="3">Uncharacterized protein</fullName>
    </submittedName>
</protein>
<dbReference type="AlphaFoldDB" id="A5FUA6"/>
<keyword evidence="1" id="KW-0175">Coiled coil</keyword>
<dbReference type="RefSeq" id="WP_011930853.1">
    <property type="nucleotide sequence ID" value="NC_009471.1"/>
</dbReference>
<gene>
    <name evidence="3" type="ordered locus">Acry_3592</name>
</gene>
<accession>A5FUA6</accession>
<organism evidence="3 4">
    <name type="scientific">Acidiphilium cryptum (strain JF-5)</name>
    <dbReference type="NCBI Taxonomy" id="349163"/>
    <lineage>
        <taxon>Bacteria</taxon>
        <taxon>Pseudomonadati</taxon>
        <taxon>Pseudomonadota</taxon>
        <taxon>Alphaproteobacteria</taxon>
        <taxon>Acetobacterales</taxon>
        <taxon>Acidocellaceae</taxon>
        <taxon>Acidiphilium</taxon>
    </lineage>
</organism>
<dbReference type="Proteomes" id="UP000000245">
    <property type="component" value="Plasmid pACRY05"/>
</dbReference>
<evidence type="ECO:0000256" key="2">
    <source>
        <dbReference type="SAM" id="MobiDB-lite"/>
    </source>
</evidence>
<dbReference type="EMBL" id="CP000693">
    <property type="protein sequence ID" value="ABQ29188.1"/>
    <property type="molecule type" value="Genomic_DNA"/>
</dbReference>
<feature type="coiled-coil region" evidence="1">
    <location>
        <begin position="82"/>
        <end position="162"/>
    </location>
</feature>
<feature type="region of interest" description="Disordered" evidence="2">
    <location>
        <begin position="45"/>
        <end position="76"/>
    </location>
</feature>
<evidence type="ECO:0000313" key="3">
    <source>
        <dbReference type="EMBL" id="ABQ29188.1"/>
    </source>
</evidence>
<geneLocation type="plasmid" evidence="3 4">
    <name>pACRY05</name>
</geneLocation>
<reference evidence="3 4" key="1">
    <citation type="submission" date="2007-05" db="EMBL/GenBank/DDBJ databases">
        <title>Complete sequence of plasmid5 pACRY05 of Acidiphilium cryptum JF-5.</title>
        <authorList>
            <consortium name="US DOE Joint Genome Institute"/>
            <person name="Copeland A."/>
            <person name="Lucas S."/>
            <person name="Lapidus A."/>
            <person name="Barry K."/>
            <person name="Detter J.C."/>
            <person name="Glavina del Rio T."/>
            <person name="Hammon N."/>
            <person name="Israni S."/>
            <person name="Dalin E."/>
            <person name="Tice H."/>
            <person name="Pitluck S."/>
            <person name="Sims D."/>
            <person name="Brettin T."/>
            <person name="Bruce D."/>
            <person name="Han C."/>
            <person name="Schmutz J."/>
            <person name="Larimer F."/>
            <person name="Land M."/>
            <person name="Hauser L."/>
            <person name="Kyrpides N."/>
            <person name="Kim E."/>
            <person name="Magnuson T."/>
            <person name="Richardson P."/>
        </authorList>
    </citation>
    <scope>NUCLEOTIDE SEQUENCE [LARGE SCALE GENOMIC DNA]</scope>
    <source>
        <strain evidence="4">JF-5</strain>
        <plasmid evidence="4">Plasmid pACRY05</plasmid>
    </source>
</reference>
<dbReference type="KEGG" id="acr:Acry_3592"/>
<keyword evidence="4" id="KW-1185">Reference proteome</keyword>